<accession>A0A2G9ZEG2</accession>
<protein>
    <recommendedName>
        <fullName evidence="4">Type 4 fimbrial biogenesis protein PilX N-terminal domain-containing protein</fullName>
    </recommendedName>
</protein>
<proteinExistence type="predicted"/>
<comment type="caution">
    <text evidence="2">The sequence shown here is derived from an EMBL/GenBank/DDBJ whole genome shotgun (WGS) entry which is preliminary data.</text>
</comment>
<dbReference type="AlphaFoldDB" id="A0A2G9ZEG2"/>
<name>A0A2G9ZEG2_9BACT</name>
<organism evidence="2 3">
    <name type="scientific">bacterium (Candidatus Gribaldobacteria) CG23_combo_of_CG06-09_8_20_14_all_37_87_8</name>
    <dbReference type="NCBI Taxonomy" id="2014278"/>
    <lineage>
        <taxon>Bacteria</taxon>
        <taxon>Candidatus Gribaldobacteria</taxon>
    </lineage>
</organism>
<gene>
    <name evidence="2" type="ORF">COX24_02855</name>
</gene>
<sequence>MLEEIFKIKTEHQKGAILIICLVCLGLLIFLAGYLLSFALTGSKMAQAQEKGLKTYYLAEAGVAEAIFKFNNDPTWKNAFETLPTPGDPLCSSWAISPFSRTPALFSDGSYVVTITNLGCAQAEIQIEAKIALLSGFFSQRVVKVKVFKAMGSSLEDYNVFLGGPSENLQINFTNPFRVHDGSLFSNKAIRVQNLSYVEVDNKALAGQNISVTGFSQLIATSCASNVCEAGCDAGNECPPEAVSMPSIDFDSGEVSSYIYQAAVDDCSSVRSDGKTNCLFTPNEFETVMWDNYPLLSLPSNVVVYITGDFNLRAGQNLVINGVLAADRDISLGEDLCWTSSNPPFVRCGSSRLQVVRPGTPADNFPAGLLSKRKFSTGAWLDIGGEGFNVNGLVYSGDEMRFSSVAASVLIRGAIAGRKITFSSMWGGIDIYLDVDVVVDTFKNAQYSPIITIEHWEEEY</sequence>
<dbReference type="EMBL" id="PCSB01000061">
    <property type="protein sequence ID" value="PIP31554.1"/>
    <property type="molecule type" value="Genomic_DNA"/>
</dbReference>
<evidence type="ECO:0000313" key="2">
    <source>
        <dbReference type="EMBL" id="PIP31554.1"/>
    </source>
</evidence>
<feature type="transmembrane region" description="Helical" evidence="1">
    <location>
        <begin position="16"/>
        <end position="40"/>
    </location>
</feature>
<keyword evidence="1" id="KW-0812">Transmembrane</keyword>
<keyword evidence="1" id="KW-1133">Transmembrane helix</keyword>
<evidence type="ECO:0000256" key="1">
    <source>
        <dbReference type="SAM" id="Phobius"/>
    </source>
</evidence>
<reference evidence="2 3" key="1">
    <citation type="submission" date="2017-09" db="EMBL/GenBank/DDBJ databases">
        <title>Depth-based differentiation of microbial function through sediment-hosted aquifers and enrichment of novel symbionts in the deep terrestrial subsurface.</title>
        <authorList>
            <person name="Probst A.J."/>
            <person name="Ladd B."/>
            <person name="Jarett J.K."/>
            <person name="Geller-Mcgrath D.E."/>
            <person name="Sieber C.M."/>
            <person name="Emerson J.B."/>
            <person name="Anantharaman K."/>
            <person name="Thomas B.C."/>
            <person name="Malmstrom R."/>
            <person name="Stieglmeier M."/>
            <person name="Klingl A."/>
            <person name="Woyke T."/>
            <person name="Ryan C.M."/>
            <person name="Banfield J.F."/>
        </authorList>
    </citation>
    <scope>NUCLEOTIDE SEQUENCE [LARGE SCALE GENOMIC DNA]</scope>
    <source>
        <strain evidence="2">CG23_combo_of_CG06-09_8_20_14_all_37_87_8</strain>
    </source>
</reference>
<keyword evidence="1" id="KW-0472">Membrane</keyword>
<dbReference type="Proteomes" id="UP000230447">
    <property type="component" value="Unassembled WGS sequence"/>
</dbReference>
<evidence type="ECO:0000313" key="3">
    <source>
        <dbReference type="Proteomes" id="UP000230447"/>
    </source>
</evidence>
<evidence type="ECO:0008006" key="4">
    <source>
        <dbReference type="Google" id="ProtNLM"/>
    </source>
</evidence>